<organism evidence="4 5">
    <name type="scientific">Geojedonia litorea</name>
    <dbReference type="NCBI Taxonomy" id="1268269"/>
    <lineage>
        <taxon>Bacteria</taxon>
        <taxon>Pseudomonadati</taxon>
        <taxon>Bacteroidota</taxon>
        <taxon>Flavobacteriia</taxon>
        <taxon>Flavobacteriales</taxon>
        <taxon>Flavobacteriaceae</taxon>
        <taxon>Geojedonia</taxon>
    </lineage>
</organism>
<protein>
    <submittedName>
        <fullName evidence="4">DUF6265 family protein</fullName>
    </submittedName>
</protein>
<dbReference type="InterPro" id="IPR037401">
    <property type="entry name" value="SnoaL-like"/>
</dbReference>
<dbReference type="EMBL" id="JBHSGP010000005">
    <property type="protein sequence ID" value="MFC4721255.1"/>
    <property type="molecule type" value="Genomic_DNA"/>
</dbReference>
<evidence type="ECO:0000256" key="1">
    <source>
        <dbReference type="SAM" id="SignalP"/>
    </source>
</evidence>
<dbReference type="SUPFAM" id="SSF54427">
    <property type="entry name" value="NTF2-like"/>
    <property type="match status" value="1"/>
</dbReference>
<keyword evidence="1" id="KW-0732">Signal</keyword>
<sequence length="543" mass="61917">MKKHLLLICYLLPLFLFAQPDTEVFLFDLTQDNQTIKLSNFKNISNNEGYDNQPSFLDNNTLFYAATRNGQTDILEYQLNNHSKRWVNSSEGSEYSPLKIPNQNALSAIRLDKNGTQTLQKYNLKTGESEILVDDIVIGYHVWFNKNLLLSSVLENNGLSLYSTTFPDHKNHRIQEKVGRSLHNIPNTNLVSYISKDNDSVWDIKSVDPTTGTTASIINTLPQSEDLCWLNDGTILMAYDGELYQFNPKLHTNWVKAFSFSDVGIKNITRLAVSPNGKKLAVVGELADLKLEPKLENIAWIAGNWKGEAFGGQVEENWSQPSGGSMMATFKLINNGKVSFYEIEIIREVDNTLVLQLKHFNNDLKGWEEKDKTIDFPLKEITSNKVIFEGMTFEKVNANEMNVYVDLHQKDGTIKTEKINYKKETTKAQTTMPSLENPEAIVQKQLDAYNARDIDAFMATYTDDIILIYFPDTIRSLGSVTMRKNYTEMFNNTPDLFCEIKKRIVIGNKVIDHEYVLKNGEYINAVAIYEVENGLIKKVTFIK</sequence>
<name>A0ABV9N0B4_9FLAO</name>
<dbReference type="SUPFAM" id="SSF69304">
    <property type="entry name" value="Tricorn protease N-terminal domain"/>
    <property type="match status" value="1"/>
</dbReference>
<dbReference type="RefSeq" id="WP_387960784.1">
    <property type="nucleotide sequence ID" value="NZ_JBHSGP010000005.1"/>
</dbReference>
<feature type="domain" description="DUF6265" evidence="3">
    <location>
        <begin position="299"/>
        <end position="406"/>
    </location>
</feature>
<feature type="domain" description="SnoaL-like" evidence="2">
    <location>
        <begin position="442"/>
        <end position="538"/>
    </location>
</feature>
<accession>A0ABV9N0B4</accession>
<dbReference type="InterPro" id="IPR046232">
    <property type="entry name" value="DUF6265"/>
</dbReference>
<comment type="caution">
    <text evidence="4">The sequence shown here is derived from an EMBL/GenBank/DDBJ whole genome shotgun (WGS) entry which is preliminary data.</text>
</comment>
<dbReference type="Gene3D" id="3.10.450.50">
    <property type="match status" value="1"/>
</dbReference>
<dbReference type="Pfam" id="PF12680">
    <property type="entry name" value="SnoaL_2"/>
    <property type="match status" value="1"/>
</dbReference>
<evidence type="ECO:0000259" key="2">
    <source>
        <dbReference type="Pfam" id="PF12680"/>
    </source>
</evidence>
<dbReference type="Pfam" id="PF19780">
    <property type="entry name" value="DUF6265"/>
    <property type="match status" value="1"/>
</dbReference>
<dbReference type="InterPro" id="IPR032710">
    <property type="entry name" value="NTF2-like_dom_sf"/>
</dbReference>
<proteinExistence type="predicted"/>
<dbReference type="Proteomes" id="UP001595953">
    <property type="component" value="Unassembled WGS sequence"/>
</dbReference>
<evidence type="ECO:0000313" key="5">
    <source>
        <dbReference type="Proteomes" id="UP001595953"/>
    </source>
</evidence>
<reference evidence="5" key="1">
    <citation type="journal article" date="2019" name="Int. J. Syst. Evol. Microbiol.">
        <title>The Global Catalogue of Microorganisms (GCM) 10K type strain sequencing project: providing services to taxonomists for standard genome sequencing and annotation.</title>
        <authorList>
            <consortium name="The Broad Institute Genomics Platform"/>
            <consortium name="The Broad Institute Genome Sequencing Center for Infectious Disease"/>
            <person name="Wu L."/>
            <person name="Ma J."/>
        </authorList>
    </citation>
    <scope>NUCLEOTIDE SEQUENCE [LARGE SCALE GENOMIC DNA]</scope>
    <source>
        <strain evidence="5">CCUG 63682</strain>
    </source>
</reference>
<keyword evidence="5" id="KW-1185">Reference proteome</keyword>
<evidence type="ECO:0000313" key="4">
    <source>
        <dbReference type="EMBL" id="MFC4721255.1"/>
    </source>
</evidence>
<evidence type="ECO:0000259" key="3">
    <source>
        <dbReference type="Pfam" id="PF19780"/>
    </source>
</evidence>
<gene>
    <name evidence="4" type="ORF">ACFO5O_02895</name>
</gene>
<feature type="chain" id="PRO_5046045719" evidence="1">
    <location>
        <begin position="19"/>
        <end position="543"/>
    </location>
</feature>
<feature type="signal peptide" evidence="1">
    <location>
        <begin position="1"/>
        <end position="18"/>
    </location>
</feature>